<evidence type="ECO:0000313" key="1">
    <source>
        <dbReference type="EMBL" id="KAI4381187.1"/>
    </source>
</evidence>
<name>A0ACB9RZ58_9MYRT</name>
<sequence>MRRIGECQLRRFVEKAGTKRRFGSGSGFGTTATLGQNGLAGYCTVVGDGSPSGRQSSLGSKIRRWASQICAFGESFKAVALLLVKNIPGEDVALPLLDLKTTVARGDAARENIDWLRRQRTAIGRFLWLRFFADASSAGNGDEIQASRLKEPVAVGAATDERAERGGPEVEGGAEEDEEDGDSDERRKRGLHCCRKVESLAVIEIQVMGMPLSVFVAVATAVRSRLVVSLLQLKRKLSGRKVPFSPGRFSDPQKSRGGSWEQSGEYGRRSYDFRWRRSPRERFSCLVREPHVVAAKLFKDERDSLREEKEVLRNQHRNDVEALCWRLKYKRKSWRTASSKGTKNWKVLVRKRHDLGIYKGTF</sequence>
<gene>
    <name evidence="1" type="ORF">MLD38_007287</name>
</gene>
<evidence type="ECO:0000313" key="2">
    <source>
        <dbReference type="Proteomes" id="UP001057402"/>
    </source>
</evidence>
<keyword evidence="2" id="KW-1185">Reference proteome</keyword>
<dbReference type="Proteomes" id="UP001057402">
    <property type="component" value="Chromosome 3"/>
</dbReference>
<proteinExistence type="predicted"/>
<dbReference type="EMBL" id="CM042882">
    <property type="protein sequence ID" value="KAI4381187.1"/>
    <property type="molecule type" value="Genomic_DNA"/>
</dbReference>
<accession>A0ACB9RZ58</accession>
<protein>
    <submittedName>
        <fullName evidence="1">Uncharacterized protein</fullName>
    </submittedName>
</protein>
<reference evidence="2" key="1">
    <citation type="journal article" date="2023" name="Front. Plant Sci.">
        <title>Chromosomal-level genome assembly of Melastoma candidum provides insights into trichome evolution.</title>
        <authorList>
            <person name="Zhong Y."/>
            <person name="Wu W."/>
            <person name="Sun C."/>
            <person name="Zou P."/>
            <person name="Liu Y."/>
            <person name="Dai S."/>
            <person name="Zhou R."/>
        </authorList>
    </citation>
    <scope>NUCLEOTIDE SEQUENCE [LARGE SCALE GENOMIC DNA]</scope>
</reference>
<organism evidence="1 2">
    <name type="scientific">Melastoma candidum</name>
    <dbReference type="NCBI Taxonomy" id="119954"/>
    <lineage>
        <taxon>Eukaryota</taxon>
        <taxon>Viridiplantae</taxon>
        <taxon>Streptophyta</taxon>
        <taxon>Embryophyta</taxon>
        <taxon>Tracheophyta</taxon>
        <taxon>Spermatophyta</taxon>
        <taxon>Magnoliopsida</taxon>
        <taxon>eudicotyledons</taxon>
        <taxon>Gunneridae</taxon>
        <taxon>Pentapetalae</taxon>
        <taxon>rosids</taxon>
        <taxon>malvids</taxon>
        <taxon>Myrtales</taxon>
        <taxon>Melastomataceae</taxon>
        <taxon>Melastomatoideae</taxon>
        <taxon>Melastomateae</taxon>
        <taxon>Melastoma</taxon>
    </lineage>
</organism>
<comment type="caution">
    <text evidence="1">The sequence shown here is derived from an EMBL/GenBank/DDBJ whole genome shotgun (WGS) entry which is preliminary data.</text>
</comment>